<dbReference type="PRINTS" id="PR00032">
    <property type="entry name" value="HTHARAC"/>
</dbReference>
<dbReference type="Pfam" id="PF12833">
    <property type="entry name" value="HTH_18"/>
    <property type="match status" value="1"/>
</dbReference>
<organism evidence="5 6">
    <name type="scientific">Victivallis lenta</name>
    <dbReference type="NCBI Taxonomy" id="2606640"/>
    <lineage>
        <taxon>Bacteria</taxon>
        <taxon>Pseudomonadati</taxon>
        <taxon>Lentisphaerota</taxon>
        <taxon>Lentisphaeria</taxon>
        <taxon>Victivallales</taxon>
        <taxon>Victivallaceae</taxon>
        <taxon>Victivallis</taxon>
    </lineage>
</organism>
<dbReference type="Gene3D" id="1.10.10.60">
    <property type="entry name" value="Homeodomain-like"/>
    <property type="match status" value="2"/>
</dbReference>
<dbReference type="InterPro" id="IPR037923">
    <property type="entry name" value="HTH-like"/>
</dbReference>
<dbReference type="Proteomes" id="UP000435649">
    <property type="component" value="Unassembled WGS sequence"/>
</dbReference>
<gene>
    <name evidence="5" type="ORF">FYJ85_11805</name>
</gene>
<dbReference type="PROSITE" id="PS01124">
    <property type="entry name" value="HTH_ARAC_FAMILY_2"/>
    <property type="match status" value="1"/>
</dbReference>
<proteinExistence type="predicted"/>
<dbReference type="GO" id="GO:0043565">
    <property type="term" value="F:sequence-specific DNA binding"/>
    <property type="evidence" value="ECO:0007669"/>
    <property type="project" value="InterPro"/>
</dbReference>
<feature type="domain" description="HTH araC/xylS-type" evidence="4">
    <location>
        <begin position="177"/>
        <end position="275"/>
    </location>
</feature>
<dbReference type="AlphaFoldDB" id="A0A844G3J4"/>
<protein>
    <submittedName>
        <fullName evidence="5">AraC family transcriptional regulator</fullName>
    </submittedName>
</protein>
<sequence length="282" mass="32417">MTNNFSEDIWVYPPLFAPSPLQEQLGLHICETAAGNICKETFCGKFRYFEFYSLVHMYEGRGKLYFPDGRTQNVEPGDAVLTPPGMIHWYCAARGHCWMEDTICFRGTIADGFADAGMLEPGIFHLGPHRRLLPLITQGKDPAPDQQIKVHIALIDLLGEIFFARRHQPTGTLRSIKKLLSAVAADVGHWWTVEEMADMCHLNIDYFRRAFKKATGMLPKTYIDRMKINHAAELLGKPQLTIHDVARKLGYQDEFHFSRRFKQIMGYSPQTHRNRLFKRNGF</sequence>
<dbReference type="InterPro" id="IPR018060">
    <property type="entry name" value="HTH_AraC"/>
</dbReference>
<accession>A0A844G3J4</accession>
<dbReference type="InterPro" id="IPR003313">
    <property type="entry name" value="AraC-bd"/>
</dbReference>
<dbReference type="RefSeq" id="WP_154418778.1">
    <property type="nucleotide sequence ID" value="NZ_VUNS01000012.1"/>
</dbReference>
<dbReference type="PANTHER" id="PTHR43280:SF30">
    <property type="entry name" value="MMSAB OPERON REGULATORY PROTEIN"/>
    <property type="match status" value="1"/>
</dbReference>
<keyword evidence="3" id="KW-0804">Transcription</keyword>
<reference evidence="5 6" key="1">
    <citation type="submission" date="2019-08" db="EMBL/GenBank/DDBJ databases">
        <title>In-depth cultivation of the pig gut microbiome towards novel bacterial diversity and tailored functional studies.</title>
        <authorList>
            <person name="Wylensek D."/>
            <person name="Hitch T.C.A."/>
            <person name="Clavel T."/>
        </authorList>
    </citation>
    <scope>NUCLEOTIDE SEQUENCE [LARGE SCALE GENOMIC DNA]</scope>
    <source>
        <strain evidence="5 6">BBE-744-WT-12</strain>
    </source>
</reference>
<evidence type="ECO:0000256" key="1">
    <source>
        <dbReference type="ARBA" id="ARBA00023015"/>
    </source>
</evidence>
<dbReference type="PANTHER" id="PTHR43280">
    <property type="entry name" value="ARAC-FAMILY TRANSCRIPTIONAL REGULATOR"/>
    <property type="match status" value="1"/>
</dbReference>
<evidence type="ECO:0000256" key="3">
    <source>
        <dbReference type="ARBA" id="ARBA00023163"/>
    </source>
</evidence>
<dbReference type="InterPro" id="IPR020449">
    <property type="entry name" value="Tscrpt_reg_AraC-type_HTH"/>
</dbReference>
<dbReference type="PROSITE" id="PS00041">
    <property type="entry name" value="HTH_ARAC_FAMILY_1"/>
    <property type="match status" value="1"/>
</dbReference>
<dbReference type="EMBL" id="VUNS01000012">
    <property type="protein sequence ID" value="MST97723.1"/>
    <property type="molecule type" value="Genomic_DNA"/>
</dbReference>
<dbReference type="InterPro" id="IPR009057">
    <property type="entry name" value="Homeodomain-like_sf"/>
</dbReference>
<evidence type="ECO:0000259" key="4">
    <source>
        <dbReference type="PROSITE" id="PS01124"/>
    </source>
</evidence>
<dbReference type="GO" id="GO:0003700">
    <property type="term" value="F:DNA-binding transcription factor activity"/>
    <property type="evidence" value="ECO:0007669"/>
    <property type="project" value="InterPro"/>
</dbReference>
<dbReference type="SMART" id="SM00342">
    <property type="entry name" value="HTH_ARAC"/>
    <property type="match status" value="1"/>
</dbReference>
<dbReference type="InterPro" id="IPR014710">
    <property type="entry name" value="RmlC-like_jellyroll"/>
</dbReference>
<dbReference type="InterPro" id="IPR018062">
    <property type="entry name" value="HTH_AraC-typ_CS"/>
</dbReference>
<dbReference type="SUPFAM" id="SSF51215">
    <property type="entry name" value="Regulatory protein AraC"/>
    <property type="match status" value="1"/>
</dbReference>
<dbReference type="Pfam" id="PF02311">
    <property type="entry name" value="AraC_binding"/>
    <property type="match status" value="1"/>
</dbReference>
<comment type="caution">
    <text evidence="5">The sequence shown here is derived from an EMBL/GenBank/DDBJ whole genome shotgun (WGS) entry which is preliminary data.</text>
</comment>
<name>A0A844G3J4_9BACT</name>
<keyword evidence="2" id="KW-0238">DNA-binding</keyword>
<keyword evidence="1" id="KW-0805">Transcription regulation</keyword>
<dbReference type="SUPFAM" id="SSF46689">
    <property type="entry name" value="Homeodomain-like"/>
    <property type="match status" value="2"/>
</dbReference>
<evidence type="ECO:0000313" key="5">
    <source>
        <dbReference type="EMBL" id="MST97723.1"/>
    </source>
</evidence>
<evidence type="ECO:0000256" key="2">
    <source>
        <dbReference type="ARBA" id="ARBA00023125"/>
    </source>
</evidence>
<dbReference type="Gene3D" id="2.60.120.10">
    <property type="entry name" value="Jelly Rolls"/>
    <property type="match status" value="1"/>
</dbReference>
<evidence type="ECO:0000313" key="6">
    <source>
        <dbReference type="Proteomes" id="UP000435649"/>
    </source>
</evidence>
<keyword evidence="6" id="KW-1185">Reference proteome</keyword>